<reference evidence="2" key="1">
    <citation type="submission" date="2021-03" db="EMBL/GenBank/DDBJ databases">
        <authorList>
            <person name="Wang G."/>
        </authorList>
    </citation>
    <scope>NUCLEOTIDE SEQUENCE</scope>
    <source>
        <strain evidence="2">KCTC 12899</strain>
    </source>
</reference>
<name>A0A8J7QLQ5_9BACT</name>
<gene>
    <name evidence="2" type="ORF">J3U88_17500</name>
</gene>
<organism evidence="2 3">
    <name type="scientific">Acanthopleuribacter pedis</name>
    <dbReference type="NCBI Taxonomy" id="442870"/>
    <lineage>
        <taxon>Bacteria</taxon>
        <taxon>Pseudomonadati</taxon>
        <taxon>Acidobacteriota</taxon>
        <taxon>Holophagae</taxon>
        <taxon>Acanthopleuribacterales</taxon>
        <taxon>Acanthopleuribacteraceae</taxon>
        <taxon>Acanthopleuribacter</taxon>
    </lineage>
</organism>
<dbReference type="AlphaFoldDB" id="A0A8J7QLQ5"/>
<accession>A0A8J7QLQ5</accession>
<dbReference type="EMBL" id="JAFREP010000016">
    <property type="protein sequence ID" value="MBO1320275.1"/>
    <property type="molecule type" value="Genomic_DNA"/>
</dbReference>
<evidence type="ECO:0000313" key="3">
    <source>
        <dbReference type="Proteomes" id="UP000664417"/>
    </source>
</evidence>
<protein>
    <recommendedName>
        <fullName evidence="4">PI3K/PI4K catalytic domain-containing protein</fullName>
    </recommendedName>
</protein>
<proteinExistence type="predicted"/>
<evidence type="ECO:0000313" key="2">
    <source>
        <dbReference type="EMBL" id="MBO1320275.1"/>
    </source>
</evidence>
<keyword evidence="3" id="KW-1185">Reference proteome</keyword>
<comment type="caution">
    <text evidence="2">The sequence shown here is derived from an EMBL/GenBank/DDBJ whole genome shotgun (WGS) entry which is preliminary data.</text>
</comment>
<dbReference type="Proteomes" id="UP000664417">
    <property type="component" value="Unassembled WGS sequence"/>
</dbReference>
<feature type="region of interest" description="Disordered" evidence="1">
    <location>
        <begin position="289"/>
        <end position="310"/>
    </location>
</feature>
<evidence type="ECO:0000256" key="1">
    <source>
        <dbReference type="SAM" id="MobiDB-lite"/>
    </source>
</evidence>
<dbReference type="RefSeq" id="WP_207860229.1">
    <property type="nucleotide sequence ID" value="NZ_JAFREP010000016.1"/>
</dbReference>
<evidence type="ECO:0008006" key="4">
    <source>
        <dbReference type="Google" id="ProtNLM"/>
    </source>
</evidence>
<sequence length="310" mass="36853">MKPQPNRADHFWFRTLLWIGCFALLPLWGQTHLDEEPVGTRALRDSQGRALANQDHAWWLNFLREAEVVAEKPIGGGITNPLKLTLRHEGREINAIFRHLFRYERNVKVEGDLHPYFFDSYKFEVAAYTLAQLLELDRIPPVIYAEYKGRKGSLQVWIENARTEKKRRDKKIAFPGHYPETYEYQQMLFFDLLVWNFDRHEGNFLYDTQWCLWYIDHTRTFRADPKLHKPERLTRVPRKLWERFTALTKKDFNQALKPHLNAMQLHMFHQRRKRLTRYVTERISTHGESAVLLEEPNEPPQGTANADAGN</sequence>